<keyword evidence="3" id="KW-1185">Reference proteome</keyword>
<feature type="compositionally biased region" description="Low complexity" evidence="1">
    <location>
        <begin position="976"/>
        <end position="993"/>
    </location>
</feature>
<dbReference type="KEGG" id="cthr:CTHT_0016080"/>
<name>G0S259_CHATD</name>
<protein>
    <submittedName>
        <fullName evidence="2">Uncharacterized protein</fullName>
    </submittedName>
</protein>
<feature type="region of interest" description="Disordered" evidence="1">
    <location>
        <begin position="104"/>
        <end position="165"/>
    </location>
</feature>
<evidence type="ECO:0000313" key="3">
    <source>
        <dbReference type="Proteomes" id="UP000008066"/>
    </source>
</evidence>
<organism evidence="3">
    <name type="scientific">Chaetomium thermophilum (strain DSM 1495 / CBS 144.50 / IMI 039719)</name>
    <name type="common">Thermochaetoides thermophila</name>
    <dbReference type="NCBI Taxonomy" id="759272"/>
    <lineage>
        <taxon>Eukaryota</taxon>
        <taxon>Fungi</taxon>
        <taxon>Dikarya</taxon>
        <taxon>Ascomycota</taxon>
        <taxon>Pezizomycotina</taxon>
        <taxon>Sordariomycetes</taxon>
        <taxon>Sordariomycetidae</taxon>
        <taxon>Sordariales</taxon>
        <taxon>Chaetomiaceae</taxon>
        <taxon>Thermochaetoides</taxon>
    </lineage>
</organism>
<dbReference type="Proteomes" id="UP000008066">
    <property type="component" value="Unassembled WGS sequence"/>
</dbReference>
<dbReference type="eggNOG" id="ENOG502QQXP">
    <property type="taxonomic scope" value="Eukaryota"/>
</dbReference>
<sequence>MDLNDQKVEGEETRYSLFDPNRLSSTTDIRFSIEIFEICETKAVTLSPAKARLIDLCKAEFRDPSEKRTLVGHGKYIQIDHVEDSGQPNVDRYIDDRWEKEKKPVTVGKLKSSDKHSTRKPSLVKLPSLVWNPKTTSKSKFAQEKSEDPKTKPKPKSTGATIPFHEPTAVGRAGLTPYQGQDELMSLEQSRPTRSVPRVLFKMREDAWSMFANPSCDCTCYCGNKPRPRLIFRPDSRDLHRQRLQASASTPAENNFDDSYTFARTSNWVCNLPKDVEPTPVRSRSLADLTNLSTVATMPGNHHQHGDRRGRSRECDHECDHYDGVSDSMLRGNFIPLSNLARSPSPKRDNGVQPSREVPAQNVFVQFNLTDDQVNQIATALSNREDSNDESHPRGRAAQPTTDAARATDNKEVASKSSRAKSPSKAQVRNGSPSRSRARSRSPLKFFNFGNKTPEKGHAKIKTEDVGIGPSSSIKHQKEARFAETDPIPNPKGKQTRHVPPPIDTGLAQAWELEDPGKQPVTIVHNPPECPNEHKRRSTKMRNAPEPALYRMPDDTSSFYSTNTVGERYPSAILPLRIKKEPVTPEEQILLDQLQSQVEFGDIPIRASIRASSPPSQYQYGQFPQEHSHAGAHFQGVKVHPVQHQIVENNNAYIHQSIRPTIQPALLGQNERLNENISTMPSYVDNRTSMQTSKHSFNNLHWSLMSVPLNDAYSPLAQLLGPEYMMTGRVASKVLIGEHGWLEDTSRQVEHVPDANRNSSTGFLGSLVKLAKDFRRSRDSDSKQNSRAMPISMAPREQAIFYSELEWTMSHTVHNFITAQFNAGRLDTEKLRKVAEDWQRRGHSRATGFRFDLETQLELCRLHVGDFQFYNTKHNTSQASLLSVIEANRSNARAFKIRTYVTPDTVIAKWLLDCQSLLNIITVADEPFIELGRLVRFFRRSVEAATTMAKAKDEQSSKIGSDIVGSATATAGSSTAATSTAAGSGNGAPPAATVTGASAASHQAVLGSPIQLRPSHTVGGPVSGNHGHGYGHGQQRQNDGWWNGRGSILDPAEYAEHE</sequence>
<accession>G0S259</accession>
<dbReference type="RefSeq" id="XP_006692111.1">
    <property type="nucleotide sequence ID" value="XM_006692048.1"/>
</dbReference>
<evidence type="ECO:0000313" key="2">
    <source>
        <dbReference type="EMBL" id="EGS23119.1"/>
    </source>
</evidence>
<dbReference type="AlphaFoldDB" id="G0S259"/>
<reference evidence="2 3" key="1">
    <citation type="journal article" date="2011" name="Cell">
        <title>Insight into structure and assembly of the nuclear pore complex by utilizing the genome of a eukaryotic thermophile.</title>
        <authorList>
            <person name="Amlacher S."/>
            <person name="Sarges P."/>
            <person name="Flemming D."/>
            <person name="van Noort V."/>
            <person name="Kunze R."/>
            <person name="Devos D.P."/>
            <person name="Arumugam M."/>
            <person name="Bork P."/>
            <person name="Hurt E."/>
        </authorList>
    </citation>
    <scope>NUCLEOTIDE SEQUENCE [LARGE SCALE GENOMIC DNA]</scope>
    <source>
        <strain evidence="3">DSM 1495 / CBS 144.50 / IMI 039719</strain>
    </source>
</reference>
<dbReference type="EMBL" id="GL988039">
    <property type="protein sequence ID" value="EGS23119.1"/>
    <property type="molecule type" value="Genomic_DNA"/>
</dbReference>
<feature type="region of interest" description="Disordered" evidence="1">
    <location>
        <begin position="296"/>
        <end position="315"/>
    </location>
</feature>
<feature type="compositionally biased region" description="Basic and acidic residues" evidence="1">
    <location>
        <begin position="383"/>
        <end position="393"/>
    </location>
</feature>
<feature type="region of interest" description="Disordered" evidence="1">
    <location>
        <begin position="382"/>
        <end position="502"/>
    </location>
</feature>
<dbReference type="HOGENOM" id="CLU_289671_0_0_1"/>
<dbReference type="GeneID" id="18255646"/>
<proteinExistence type="predicted"/>
<evidence type="ECO:0000256" key="1">
    <source>
        <dbReference type="SAM" id="MobiDB-lite"/>
    </source>
</evidence>
<feature type="compositionally biased region" description="Low complexity" evidence="1">
    <location>
        <begin position="415"/>
        <end position="435"/>
    </location>
</feature>
<dbReference type="OrthoDB" id="5229017at2759"/>
<feature type="region of interest" description="Disordered" evidence="1">
    <location>
        <begin position="976"/>
        <end position="1045"/>
    </location>
</feature>
<feature type="compositionally biased region" description="Basic and acidic residues" evidence="1">
    <location>
        <begin position="141"/>
        <end position="151"/>
    </location>
</feature>
<feature type="compositionally biased region" description="Basic and acidic residues" evidence="1">
    <location>
        <begin position="453"/>
        <end position="465"/>
    </location>
</feature>
<gene>
    <name evidence="2" type="ORF">CTHT_0016080</name>
</gene>
<dbReference type="OMA" id="FEICETK"/>